<proteinExistence type="predicted"/>
<dbReference type="RefSeq" id="XP_040641829.1">
    <property type="nucleotide sequence ID" value="XM_040787082.1"/>
</dbReference>
<feature type="transmembrane region" description="Helical" evidence="1">
    <location>
        <begin position="12"/>
        <end position="29"/>
    </location>
</feature>
<organism evidence="2 3">
    <name type="scientific">Aspergillus ruber (strain CBS 135680)</name>
    <dbReference type="NCBI Taxonomy" id="1388766"/>
    <lineage>
        <taxon>Eukaryota</taxon>
        <taxon>Fungi</taxon>
        <taxon>Dikarya</taxon>
        <taxon>Ascomycota</taxon>
        <taxon>Pezizomycotina</taxon>
        <taxon>Eurotiomycetes</taxon>
        <taxon>Eurotiomycetidae</taxon>
        <taxon>Eurotiales</taxon>
        <taxon>Aspergillaceae</taxon>
        <taxon>Aspergillus</taxon>
        <taxon>Aspergillus subgen. Aspergillus</taxon>
    </lineage>
</organism>
<keyword evidence="1" id="KW-0472">Membrane</keyword>
<keyword evidence="1" id="KW-1133">Transmembrane helix</keyword>
<dbReference type="AlphaFoldDB" id="A0A017SMX6"/>
<dbReference type="HOGENOM" id="CLU_3037801_0_0_1"/>
<keyword evidence="1" id="KW-0812">Transmembrane</keyword>
<gene>
    <name evidence="2" type="ORF">EURHEDRAFT_528835</name>
</gene>
<sequence length="55" mass="6930">FFFSFWHYLHYYYLTFPLHFLFVLGYLYCHYPTDTSLFPVTTSWQQRPLFLTFLC</sequence>
<name>A0A017SMX6_ASPRC</name>
<evidence type="ECO:0000256" key="1">
    <source>
        <dbReference type="SAM" id="Phobius"/>
    </source>
</evidence>
<evidence type="ECO:0000313" key="2">
    <source>
        <dbReference type="EMBL" id="EYE98141.1"/>
    </source>
</evidence>
<dbReference type="EMBL" id="KK088414">
    <property type="protein sequence ID" value="EYE98141.1"/>
    <property type="molecule type" value="Genomic_DNA"/>
</dbReference>
<reference evidence="3" key="1">
    <citation type="journal article" date="2014" name="Nat. Commun.">
        <title>Genomic adaptations of the halophilic Dead Sea filamentous fungus Eurotium rubrum.</title>
        <authorList>
            <person name="Kis-Papo T."/>
            <person name="Weig A.R."/>
            <person name="Riley R."/>
            <person name="Persoh D."/>
            <person name="Salamov A."/>
            <person name="Sun H."/>
            <person name="Lipzen A."/>
            <person name="Wasser S.P."/>
            <person name="Rambold G."/>
            <person name="Grigoriev I.V."/>
            <person name="Nevo E."/>
        </authorList>
    </citation>
    <scope>NUCLEOTIDE SEQUENCE [LARGE SCALE GENOMIC DNA]</scope>
    <source>
        <strain evidence="3">CBS 135680</strain>
    </source>
</reference>
<keyword evidence="3" id="KW-1185">Reference proteome</keyword>
<protein>
    <submittedName>
        <fullName evidence="2">Uncharacterized protein</fullName>
    </submittedName>
</protein>
<dbReference type="Proteomes" id="UP000019804">
    <property type="component" value="Unassembled WGS sequence"/>
</dbReference>
<evidence type="ECO:0000313" key="3">
    <source>
        <dbReference type="Proteomes" id="UP000019804"/>
    </source>
</evidence>
<accession>A0A017SMX6</accession>
<feature type="non-terminal residue" evidence="2">
    <location>
        <position position="1"/>
    </location>
</feature>
<dbReference type="GeneID" id="63702206"/>